<feature type="signal peptide" evidence="4">
    <location>
        <begin position="1"/>
        <end position="26"/>
    </location>
</feature>
<evidence type="ECO:0000256" key="4">
    <source>
        <dbReference type="SAM" id="SignalP"/>
    </source>
</evidence>
<organism evidence="5 6">
    <name type="scientific">Vibrio amylolyticus</name>
    <dbReference type="NCBI Taxonomy" id="2847292"/>
    <lineage>
        <taxon>Bacteria</taxon>
        <taxon>Pseudomonadati</taxon>
        <taxon>Pseudomonadota</taxon>
        <taxon>Gammaproteobacteria</taxon>
        <taxon>Vibrionales</taxon>
        <taxon>Vibrionaceae</taxon>
        <taxon>Vibrio</taxon>
    </lineage>
</organism>
<dbReference type="Pfam" id="PF00267">
    <property type="entry name" value="Porin_1"/>
    <property type="match status" value="1"/>
</dbReference>
<comment type="caution">
    <text evidence="5">The sequence shown here is derived from an EMBL/GenBank/DDBJ whole genome shotgun (WGS) entry which is preliminary data.</text>
</comment>
<dbReference type="Gene3D" id="2.40.160.10">
    <property type="entry name" value="Porin"/>
    <property type="match status" value="1"/>
</dbReference>
<proteinExistence type="predicted"/>
<dbReference type="PANTHER" id="PTHR34501:SF2">
    <property type="entry name" value="OUTER MEMBRANE PORIN F-RELATED"/>
    <property type="match status" value="1"/>
</dbReference>
<dbReference type="InterPro" id="IPR023614">
    <property type="entry name" value="Porin_dom_sf"/>
</dbReference>
<dbReference type="EMBL" id="JAJHVV010000001">
    <property type="protein sequence ID" value="MCK6262213.1"/>
    <property type="molecule type" value="Genomic_DNA"/>
</dbReference>
<name>A0A9X1XIE1_9VIBR</name>
<dbReference type="AlphaFoldDB" id="A0A9X1XIE1"/>
<accession>A0A9X1XIE1</accession>
<evidence type="ECO:0000313" key="5">
    <source>
        <dbReference type="EMBL" id="MCK6262213.1"/>
    </source>
</evidence>
<dbReference type="GO" id="GO:0034220">
    <property type="term" value="P:monoatomic ion transmembrane transport"/>
    <property type="evidence" value="ECO:0007669"/>
    <property type="project" value="InterPro"/>
</dbReference>
<keyword evidence="6" id="KW-1185">Reference proteome</keyword>
<feature type="chain" id="PRO_5040842103" evidence="4">
    <location>
        <begin position="27"/>
        <end position="367"/>
    </location>
</feature>
<gene>
    <name evidence="5" type="ORF">KP803_02860</name>
</gene>
<dbReference type="PRINTS" id="PR00182">
    <property type="entry name" value="ECOLNEIPORIN"/>
</dbReference>
<dbReference type="GO" id="GO:0009279">
    <property type="term" value="C:cell outer membrane"/>
    <property type="evidence" value="ECO:0007669"/>
    <property type="project" value="UniProtKB-SubCell"/>
</dbReference>
<dbReference type="Proteomes" id="UP001139559">
    <property type="component" value="Unassembled WGS sequence"/>
</dbReference>
<evidence type="ECO:0000256" key="2">
    <source>
        <dbReference type="ARBA" id="ARBA00022729"/>
    </source>
</evidence>
<dbReference type="GO" id="GO:0015288">
    <property type="term" value="F:porin activity"/>
    <property type="evidence" value="ECO:0007669"/>
    <property type="project" value="InterPro"/>
</dbReference>
<keyword evidence="2 4" id="KW-0732">Signal</keyword>
<reference evidence="5" key="1">
    <citation type="submission" date="2021-11" db="EMBL/GenBank/DDBJ databases">
        <title>Vibrio ZSDE26 sp. nov. and Vibrio ZSDZ34 sp. nov., isolated from coastal seawater in Qingdao.</title>
        <authorList>
            <person name="Zhang P."/>
        </authorList>
    </citation>
    <scope>NUCLEOTIDE SEQUENCE</scope>
    <source>
        <strain evidence="5">ZSDE26</strain>
    </source>
</reference>
<dbReference type="InterPro" id="IPR001702">
    <property type="entry name" value="Porin_Gram-ve"/>
</dbReference>
<dbReference type="InterPro" id="IPR050298">
    <property type="entry name" value="Gram-neg_bact_OMP"/>
</dbReference>
<dbReference type="RefSeq" id="WP_248007313.1">
    <property type="nucleotide sequence ID" value="NZ_JAJHVV010000001.1"/>
</dbReference>
<evidence type="ECO:0000256" key="3">
    <source>
        <dbReference type="ARBA" id="ARBA00023136"/>
    </source>
</evidence>
<evidence type="ECO:0000256" key="1">
    <source>
        <dbReference type="ARBA" id="ARBA00004571"/>
    </source>
</evidence>
<dbReference type="PANTHER" id="PTHR34501">
    <property type="entry name" value="PROTEIN YDDL-RELATED"/>
    <property type="match status" value="1"/>
</dbReference>
<keyword evidence="3" id="KW-0472">Membrane</keyword>
<evidence type="ECO:0000313" key="6">
    <source>
        <dbReference type="Proteomes" id="UP001139559"/>
    </source>
</evidence>
<dbReference type="SUPFAM" id="SSF56935">
    <property type="entry name" value="Porins"/>
    <property type="match status" value="1"/>
</dbReference>
<protein>
    <submittedName>
        <fullName evidence="5">Porin</fullName>
    </submittedName>
</protein>
<comment type="subcellular location">
    <subcellularLocation>
        <location evidence="1">Cell outer membrane</location>
        <topology evidence="1">Multi-pass membrane protein</topology>
    </subcellularLocation>
</comment>
<dbReference type="InterPro" id="IPR033900">
    <property type="entry name" value="Gram_neg_porin_domain"/>
</dbReference>
<sequence>MDNKIFKRTLLGAAVSFAAVSGSANAAIELAGDAVQVYGQAAGFALLVDSGDTTSAGSVMESRIGFRGTVEFDDFAPNFIWQIEGGNADNSAKSGQLGARDTFIGLDFDGVGQFKFGRQLVAAYNYVDWPHTNPGLGNVFDWNNDIGASYQDRADSVFRYDSATWNGFNFQATLSGMGTDTDRLVSSLGTSFSRDMFSVHAGFYQQGSYDQGVDEPPKYIIDPTGNSATVVLNPAWTEWNNSGAKEIETVEKQSYGIVGGSLYLGDFTLTAALKKMKNGDADQTAVSTTAQYVIGGQWVLKAGYAQTDDATGLDNSGDTAITARLGYILPSAYLYLDSRNYKIKNDDNDYTADDWANSLLIGAEYYF</sequence>
<dbReference type="CDD" id="cd00342">
    <property type="entry name" value="gram_neg_porins"/>
    <property type="match status" value="1"/>
</dbReference>